<evidence type="ECO:0000313" key="1">
    <source>
        <dbReference type="EMBL" id="PVH23906.1"/>
    </source>
</evidence>
<dbReference type="AlphaFoldDB" id="A0A2T8HEN6"/>
<comment type="caution">
    <text evidence="1">The sequence shown here is derived from an EMBL/GenBank/DDBJ whole genome shotgun (WGS) entry which is preliminary data.</text>
</comment>
<name>A0A2T8HEN6_9SPHI</name>
<dbReference type="EMBL" id="QDKG01000009">
    <property type="protein sequence ID" value="PVH23906.1"/>
    <property type="molecule type" value="Genomic_DNA"/>
</dbReference>
<organism evidence="1 2">
    <name type="scientific">Sphingobacterium corticibacter</name>
    <dbReference type="NCBI Taxonomy" id="2171749"/>
    <lineage>
        <taxon>Bacteria</taxon>
        <taxon>Pseudomonadati</taxon>
        <taxon>Bacteroidota</taxon>
        <taxon>Sphingobacteriia</taxon>
        <taxon>Sphingobacteriales</taxon>
        <taxon>Sphingobacteriaceae</taxon>
        <taxon>Sphingobacterium</taxon>
    </lineage>
</organism>
<proteinExistence type="predicted"/>
<accession>A0A2T8HEN6</accession>
<dbReference type="RefSeq" id="WP_116777158.1">
    <property type="nucleotide sequence ID" value="NZ_QDKG01000009.1"/>
</dbReference>
<reference evidence="1 2" key="1">
    <citation type="submission" date="2018-04" db="EMBL/GenBank/DDBJ databases">
        <title>Sphingobacterium cortibacter sp. nov.</title>
        <authorList>
            <person name="Li Y."/>
        </authorList>
    </citation>
    <scope>NUCLEOTIDE SEQUENCE [LARGE SCALE GENOMIC DNA]</scope>
    <source>
        <strain evidence="1 2">2c-3</strain>
    </source>
</reference>
<keyword evidence="2" id="KW-1185">Reference proteome</keyword>
<evidence type="ECO:0000313" key="2">
    <source>
        <dbReference type="Proteomes" id="UP000245627"/>
    </source>
</evidence>
<gene>
    <name evidence="1" type="ORF">DC487_16890</name>
</gene>
<sequence length="178" mass="20360">MGKITLILIGALGLVLFIIYATVKTKTTSIAEHAPFPEWIGKSVTLNRETTLFKEKLPAYENRKYPFVLVDSLHPTWESVAQQLESSDLEKIRTFPKGTSWKIEQAIQYTNGVSGFSQPVLFGTICYEGKEYKVGYAWGKMSIARYLDGIENCWHFHQSPWQETIDTAYYALPKAKIW</sequence>
<dbReference type="OrthoDB" id="708770at2"/>
<dbReference type="Proteomes" id="UP000245627">
    <property type="component" value="Unassembled WGS sequence"/>
</dbReference>
<protein>
    <submittedName>
        <fullName evidence="1">Uncharacterized protein</fullName>
    </submittedName>
</protein>